<evidence type="ECO:0000259" key="1">
    <source>
        <dbReference type="PROSITE" id="PS50980"/>
    </source>
</evidence>
<keyword evidence="3" id="KW-0808">Transferase</keyword>
<dbReference type="InterPro" id="IPR049076">
    <property type="entry name" value="ACCA"/>
</dbReference>
<dbReference type="GO" id="GO:0005739">
    <property type="term" value="C:mitochondrion"/>
    <property type="evidence" value="ECO:0007669"/>
    <property type="project" value="TreeGrafter"/>
</dbReference>
<dbReference type="PANTHER" id="PTHR45728">
    <property type="entry name" value="ACETYL-COA CARBOXYLASE, ISOFORM A"/>
    <property type="match status" value="1"/>
</dbReference>
<dbReference type="GO" id="GO:0016740">
    <property type="term" value="F:transferase activity"/>
    <property type="evidence" value="ECO:0007669"/>
    <property type="project" value="UniProtKB-KW"/>
</dbReference>
<dbReference type="AlphaFoldDB" id="A0A4P9Y308"/>
<evidence type="ECO:0000313" key="3">
    <source>
        <dbReference type="EMBL" id="RKP13306.1"/>
    </source>
</evidence>
<name>A0A4P9Y308_9FUNG</name>
<dbReference type="InterPro" id="IPR011762">
    <property type="entry name" value="COA_CT_N"/>
</dbReference>
<accession>A0A4P9Y308</accession>
<dbReference type="PROSITE" id="PS50989">
    <property type="entry name" value="COA_CT_CTER"/>
    <property type="match status" value="1"/>
</dbReference>
<dbReference type="FunFam" id="3.90.226.10:FF:000010">
    <property type="entry name" value="acetyl-CoA carboxylase isoform X2"/>
    <property type="match status" value="1"/>
</dbReference>
<reference evidence="4" key="1">
    <citation type="journal article" date="2018" name="Nat. Microbiol.">
        <title>Leveraging single-cell genomics to expand the fungal tree of life.</title>
        <authorList>
            <person name="Ahrendt S.R."/>
            <person name="Quandt C.A."/>
            <person name="Ciobanu D."/>
            <person name="Clum A."/>
            <person name="Salamov A."/>
            <person name="Andreopoulos B."/>
            <person name="Cheng J.F."/>
            <person name="Woyke T."/>
            <person name="Pelin A."/>
            <person name="Henrissat B."/>
            <person name="Reynolds N.K."/>
            <person name="Benny G.L."/>
            <person name="Smith M.E."/>
            <person name="James T.Y."/>
            <person name="Grigoriev I.V."/>
        </authorList>
    </citation>
    <scope>NUCLEOTIDE SEQUENCE [LARGE SCALE GENOMIC DNA]</scope>
</reference>
<dbReference type="InterPro" id="IPR029045">
    <property type="entry name" value="ClpP/crotonase-like_dom_sf"/>
</dbReference>
<dbReference type="InterPro" id="IPR034733">
    <property type="entry name" value="AcCoA_carboxyl_beta"/>
</dbReference>
<dbReference type="Gene3D" id="3.90.226.10">
    <property type="entry name" value="2-enoyl-CoA Hydratase, Chain A, domain 1"/>
    <property type="match status" value="2"/>
</dbReference>
<dbReference type="PANTHER" id="PTHR45728:SF3">
    <property type="entry name" value="ACETYL-COA CARBOXYLASE"/>
    <property type="match status" value="1"/>
</dbReference>
<dbReference type="Proteomes" id="UP000267251">
    <property type="component" value="Unassembled WGS sequence"/>
</dbReference>
<dbReference type="InterPro" id="IPR011763">
    <property type="entry name" value="COA_CT_C"/>
</dbReference>
<protein>
    <submittedName>
        <fullName evidence="3">Carboxyl transferase domain-containing protein</fullName>
    </submittedName>
</protein>
<organism evidence="3 4">
    <name type="scientific">Piptocephalis cylindrospora</name>
    <dbReference type="NCBI Taxonomy" id="1907219"/>
    <lineage>
        <taxon>Eukaryota</taxon>
        <taxon>Fungi</taxon>
        <taxon>Fungi incertae sedis</taxon>
        <taxon>Zoopagomycota</taxon>
        <taxon>Zoopagomycotina</taxon>
        <taxon>Zoopagomycetes</taxon>
        <taxon>Zoopagales</taxon>
        <taxon>Piptocephalidaceae</taxon>
        <taxon>Piptocephalis</taxon>
    </lineage>
</organism>
<dbReference type="Pfam" id="PF01039">
    <property type="entry name" value="Carboxyl_trans"/>
    <property type="match status" value="1"/>
</dbReference>
<gene>
    <name evidence="3" type="ORF">BJ684DRAFT_10250</name>
</gene>
<dbReference type="GO" id="GO:0003989">
    <property type="term" value="F:acetyl-CoA carboxylase activity"/>
    <property type="evidence" value="ECO:0007669"/>
    <property type="project" value="InterPro"/>
</dbReference>
<keyword evidence="4" id="KW-1185">Reference proteome</keyword>
<evidence type="ECO:0000313" key="4">
    <source>
        <dbReference type="Proteomes" id="UP000267251"/>
    </source>
</evidence>
<sequence>MHLLPVDTPYQTKEWLQPRRYKAHVMGTTYVYDFPELFRSALETLWASAPWSNGGTGGARGLKREEMLTVRELVWDHEGHVQILDRPPGSNACGMVAWLMTLCTPEYPKGREIVVISNDITYQIGSFGVEEDEVFERASILARERGIPRLYLSANSGARIGLAEEVMRVFRVGWEEEGRPESGVSYLYLTPEDYTTLGGEGNASVNVERREVEVDGQGTMETRYVITDIIGRQDGLGVENLRGSGRIAGETSRAYEDIFTATLVSCRSVGIGAYLVRLGQRTVQNEGQPIILTGAPALNKVLGREVYASNLQLGGTQIMHRNGVSHLTARNDLEGVQSLLEWLSYVPSSVGQGGNGGSGKSVDPLDRSVDYMPPSTGEAYDPRWLLTGKETPEGNRTKWLPGLLDKGTWRESLSGWAKTVVVGRGRLGGEALGVIAVETRTVERRVPADPADPTSEEQTIKEAGQVWYPNSAAKTAQAIADFRRGERLPLLILANWRGFSGGQRDMYEEVLKFGSRIVDELRTYDRPALVYIVPRGELRGGAWVVLDPTINPEGHLEMYADAASRAGILEPEGLVEVKYRKPHILGTMARLDEQIKTLHGSLGDPGTPMEERAELKRELDGRQEQLLPIYSGVARHFAQLHDTPGRMKAKGVVRRVVEWSQARRVLGWRLRRLLVEDRLVDAVRRADPSKSWAQGRTWVREWAEACAGIDPTDWEMEDEGMARWMRGEWRALMLTPGSSGEGGGGGVEGSLRERFREMHKSWVRGNVESMLQEEGGNGTMVLEALMERLSPEERSRFAERLTRK</sequence>
<dbReference type="PROSITE" id="PS50980">
    <property type="entry name" value="COA_CT_NTER"/>
    <property type="match status" value="1"/>
</dbReference>
<proteinExistence type="predicted"/>
<dbReference type="GO" id="GO:0006633">
    <property type="term" value="P:fatty acid biosynthetic process"/>
    <property type="evidence" value="ECO:0007669"/>
    <property type="project" value="TreeGrafter"/>
</dbReference>
<feature type="domain" description="CoA carboxyltransferase C-terminal" evidence="2">
    <location>
        <begin position="364"/>
        <end position="685"/>
    </location>
</feature>
<evidence type="ECO:0000259" key="2">
    <source>
        <dbReference type="PROSITE" id="PS50989"/>
    </source>
</evidence>
<dbReference type="EMBL" id="KZ988055">
    <property type="protein sequence ID" value="RKP13306.1"/>
    <property type="molecule type" value="Genomic_DNA"/>
</dbReference>
<dbReference type="OrthoDB" id="14612at2759"/>
<feature type="domain" description="CoA carboxyltransferase N-terminal" evidence="1">
    <location>
        <begin position="9"/>
        <end position="358"/>
    </location>
</feature>
<dbReference type="SUPFAM" id="SSF52096">
    <property type="entry name" value="ClpP/crotonase"/>
    <property type="match status" value="2"/>
</dbReference>
<dbReference type="Gene3D" id="2.40.460.10">
    <property type="entry name" value="Biotin dependent carboxylase carboxyltransferase"/>
    <property type="match status" value="1"/>
</dbReference>